<evidence type="ECO:0000313" key="2">
    <source>
        <dbReference type="Proteomes" id="UP001430360"/>
    </source>
</evidence>
<keyword evidence="2" id="KW-1185">Reference proteome</keyword>
<proteinExistence type="predicted"/>
<reference evidence="1" key="1">
    <citation type="submission" date="2021-12" db="EMBL/GenBank/DDBJ databases">
        <authorList>
            <person name="Ulrich A."/>
        </authorList>
    </citation>
    <scope>NUCLEOTIDE SEQUENCE</scope>
    <source>
        <strain evidence="1">A1P009</strain>
    </source>
</reference>
<organism evidence="1 2">
    <name type="scientific">Luteimonas fraxinea</name>
    <dbReference type="NCBI Taxonomy" id="2901869"/>
    <lineage>
        <taxon>Bacteria</taxon>
        <taxon>Pseudomonadati</taxon>
        <taxon>Pseudomonadota</taxon>
        <taxon>Gammaproteobacteria</taxon>
        <taxon>Lysobacterales</taxon>
        <taxon>Lysobacteraceae</taxon>
        <taxon>Luteimonas</taxon>
    </lineage>
</organism>
<sequence>MGESRTTDYLAGIEIGGESAFEGQFTGSGNLYINRPNLFGGDKKEGGVVGTLRVRQGAADQMPDPYMQAAVPGPWPAARGLCTTVFDGQVGAMNPYLKLWAKRWGGFTAGWTTPVWEPGLCKIGRGKNAMHILYQAFTDLQSGLGLSTTVIDEAAWLKAAQTLRDEEFGLCLPYRRATPMGEFIQIVCDHVGGMWSPDPRTGKITFRLFRPDYVAADLPLLDESNITMMESFEQPGLDGSTNEVTVIGVDCVTGKDISATYQNLANVQAQGRVVSDKRNFAGLWNRDLVGRVAGRETAIASSLLARIKCRVSASLWGIKRGDVYALSWRRKGWQRVPVRVMEVDEGTRTDTQITITLMQDFSGMMAAAYVSPVGSVWNPPDDAPRPVPAQLVAEATWRDLAGSLRAADLSAIAPESAFVLGAAAEPTNGGYGFDLWTRPEGVGEFEEAGSAEFTPNAVLGAAIAASATAVTLVGGQRLDEVEVGCEAIVGGEHCRVVAINADAGTAVLARGCVDTVPAPHAASTRIWFVDGSTAADPTEYLVGETVEAKLLARTRRGTISIDDATTNAVELRGRQALPYPPGRVRVAGQQLPGAIAGSFDVTWTHRDRLLQADQLVDTEAGSIGPNVTTRYGLRVRTEAGALLVQRTDISGDAATVTLAHSGPVVLELWAISDTGESWQRHNFALAYTPDPGVEESTITAPGWTPVQVIIDGNDGP</sequence>
<comment type="caution">
    <text evidence="1">The sequence shown here is derived from an EMBL/GenBank/DDBJ whole genome shotgun (WGS) entry which is preliminary data.</text>
</comment>
<dbReference type="RefSeq" id="WP_232135968.1">
    <property type="nucleotide sequence ID" value="NZ_JAJQKU010000002.1"/>
</dbReference>
<dbReference type="EMBL" id="JAJQKU010000002">
    <property type="protein sequence ID" value="MCD9097033.1"/>
    <property type="molecule type" value="Genomic_DNA"/>
</dbReference>
<name>A0ABS8UC13_9GAMM</name>
<evidence type="ECO:0000313" key="1">
    <source>
        <dbReference type="EMBL" id="MCD9097033.1"/>
    </source>
</evidence>
<protein>
    <recommendedName>
        <fullName evidence="3">Tip attachment protein J domain-containing protein</fullName>
    </recommendedName>
</protein>
<evidence type="ECO:0008006" key="3">
    <source>
        <dbReference type="Google" id="ProtNLM"/>
    </source>
</evidence>
<reference evidence="1" key="2">
    <citation type="journal article" date="2022" name="Syst. Appl. Microbiol.">
        <title>Physiological and genomic characterisation of Luteimonas fraxinea sp. nov., a bacterial species associated with trees tolerant to ash dieback.</title>
        <authorList>
            <person name="Ulrich K."/>
            <person name="Becker R."/>
            <person name="Behrendt U."/>
            <person name="Kube M."/>
            <person name="Schneck V."/>
            <person name="Ulrich A."/>
        </authorList>
    </citation>
    <scope>NUCLEOTIDE SEQUENCE</scope>
    <source>
        <strain evidence="1">A1P009</strain>
    </source>
</reference>
<accession>A0ABS8UC13</accession>
<gene>
    <name evidence="1" type="ORF">LTT95_08785</name>
</gene>
<dbReference type="Proteomes" id="UP001430360">
    <property type="component" value="Unassembled WGS sequence"/>
</dbReference>